<dbReference type="InterPro" id="IPR043128">
    <property type="entry name" value="Rev_trsase/Diguanyl_cyclase"/>
</dbReference>
<dbReference type="PROSITE" id="PS50113">
    <property type="entry name" value="PAC"/>
    <property type="match status" value="1"/>
</dbReference>
<reference evidence="5 6" key="1">
    <citation type="submission" date="2018-12" db="EMBL/GenBank/DDBJ databases">
        <authorList>
            <person name="Yu L."/>
        </authorList>
    </citation>
    <scope>NUCLEOTIDE SEQUENCE [LARGE SCALE GENOMIC DNA]</scope>
    <source>
        <strain evidence="5 6">S5H2222</strain>
    </source>
</reference>
<sequence>MFDKIKSLTKEKLFRFLCSISDQYQTGVAMINLEHPDYPIVYTNKAFSILTGYEEHELIGKTISSFNGIKTDAEIDMEIRYHFSTKSPFELNILHYQKDGSAFWNSITCQPIQGDDGERTFAIVHCKDITEQMLSKMLSKLEHEVYLELEKSGELNTILQLITEKVEKYYIRDIYCAIHVLQPDYQLKALASGSLPLAVIDSINDIEISTVTAYNQSAVYIKNLALSDSFKKYNLTSCWSKPIFNKEKQLLGYFSIYIKDYFELKSADLEFLKKLSPIIALSMKYVEQQQELKQLAYIDMSTGIPNFNYFHNTLTQWVEKNIEGSILLIQPSEYSSIVDLYGRKIGDELIRQLINRIEPFINNKNQVIYGRFSNSSFILAVTLPEYELDQFISQLLQVTAAPIPIANREIFITLKIGISPFDNTMSIDESVRRADTALTKARYQKGAVVSFFEAETDGEIQRELDILNQLRFGIQNEEFTVHLQPKVNLMTAEIEGFEALARWYSPVLGNVSPAEFIKVAEQAGKIRELDNIILKKVLQFQNERQMKGLKMVPIAVNISPVHFYHESFVNDFITLVNQYNVSSQFIKIEVTESVELFDFQKAKEILLELKQFGYESSIDDFGVGFSSLSYLQQLPFSEIKIDRSFINDINDSGMYAVVQTIVQLASNLNMHAVAEGIETLEQFVLLQKMGCRTGQGYYFHKPMSFEDTKKLLNSIK</sequence>
<protein>
    <submittedName>
        <fullName evidence="5">Phosphodiesterase</fullName>
    </submittedName>
</protein>
<dbReference type="Pfam" id="PF13426">
    <property type="entry name" value="PAS_9"/>
    <property type="match status" value="1"/>
</dbReference>
<keyword evidence="6" id="KW-1185">Reference proteome</keyword>
<feature type="domain" description="EAL" evidence="3">
    <location>
        <begin position="463"/>
        <end position="716"/>
    </location>
</feature>
<dbReference type="Pfam" id="PF00990">
    <property type="entry name" value="GGDEF"/>
    <property type="match status" value="1"/>
</dbReference>
<gene>
    <name evidence="5" type="ORF">EKG35_19110</name>
</gene>
<dbReference type="SUPFAM" id="SSF55073">
    <property type="entry name" value="Nucleotide cyclase"/>
    <property type="match status" value="1"/>
</dbReference>
<dbReference type="PROSITE" id="PS50887">
    <property type="entry name" value="GGDEF"/>
    <property type="match status" value="1"/>
</dbReference>
<dbReference type="CDD" id="cd01948">
    <property type="entry name" value="EAL"/>
    <property type="match status" value="1"/>
</dbReference>
<dbReference type="SUPFAM" id="SSF55781">
    <property type="entry name" value="GAF domain-like"/>
    <property type="match status" value="1"/>
</dbReference>
<dbReference type="PANTHER" id="PTHR44757:SF2">
    <property type="entry name" value="BIOFILM ARCHITECTURE MAINTENANCE PROTEIN MBAA"/>
    <property type="match status" value="1"/>
</dbReference>
<organism evidence="5 6">
    <name type="scientific">Lysinibacillus telephonicus</name>
    <dbReference type="NCBI Taxonomy" id="1714840"/>
    <lineage>
        <taxon>Bacteria</taxon>
        <taxon>Bacillati</taxon>
        <taxon>Bacillota</taxon>
        <taxon>Bacilli</taxon>
        <taxon>Bacillales</taxon>
        <taxon>Bacillaceae</taxon>
        <taxon>Lysinibacillus</taxon>
    </lineage>
</organism>
<dbReference type="OrthoDB" id="9759607at2"/>
<dbReference type="InterPro" id="IPR000700">
    <property type="entry name" value="PAS-assoc_C"/>
</dbReference>
<dbReference type="Gene3D" id="3.30.70.270">
    <property type="match status" value="1"/>
</dbReference>
<accession>A0A3S0IV09</accession>
<feature type="domain" description="GGDEF" evidence="4">
    <location>
        <begin position="322"/>
        <end position="454"/>
    </location>
</feature>
<dbReference type="InterPro" id="IPR052155">
    <property type="entry name" value="Biofilm_reg_signaling"/>
</dbReference>
<feature type="domain" description="PAC" evidence="2">
    <location>
        <begin position="87"/>
        <end position="141"/>
    </location>
</feature>
<dbReference type="PANTHER" id="PTHR44757">
    <property type="entry name" value="DIGUANYLATE CYCLASE DGCP"/>
    <property type="match status" value="1"/>
</dbReference>
<dbReference type="CDD" id="cd00130">
    <property type="entry name" value="PAS"/>
    <property type="match status" value="1"/>
</dbReference>
<dbReference type="EMBL" id="RXNR01000096">
    <property type="protein sequence ID" value="RTQ87435.1"/>
    <property type="molecule type" value="Genomic_DNA"/>
</dbReference>
<comment type="caution">
    <text evidence="5">The sequence shown here is derived from an EMBL/GenBank/DDBJ whole genome shotgun (WGS) entry which is preliminary data.</text>
</comment>
<evidence type="ECO:0000313" key="6">
    <source>
        <dbReference type="Proteomes" id="UP000276349"/>
    </source>
</evidence>
<dbReference type="NCBIfam" id="TIGR00229">
    <property type="entry name" value="sensory_box"/>
    <property type="match status" value="1"/>
</dbReference>
<dbReference type="PROSITE" id="PS50883">
    <property type="entry name" value="EAL"/>
    <property type="match status" value="1"/>
</dbReference>
<evidence type="ECO:0000259" key="4">
    <source>
        <dbReference type="PROSITE" id="PS50887"/>
    </source>
</evidence>
<evidence type="ECO:0000259" key="3">
    <source>
        <dbReference type="PROSITE" id="PS50883"/>
    </source>
</evidence>
<dbReference type="RefSeq" id="WP_126296143.1">
    <property type="nucleotide sequence ID" value="NZ_RXNR01000096.1"/>
</dbReference>
<dbReference type="InterPro" id="IPR000014">
    <property type="entry name" value="PAS"/>
</dbReference>
<evidence type="ECO:0000259" key="1">
    <source>
        <dbReference type="PROSITE" id="PS50112"/>
    </source>
</evidence>
<dbReference type="InterPro" id="IPR035965">
    <property type="entry name" value="PAS-like_dom_sf"/>
</dbReference>
<evidence type="ECO:0000313" key="5">
    <source>
        <dbReference type="EMBL" id="RTQ87435.1"/>
    </source>
</evidence>
<dbReference type="Pfam" id="PF00563">
    <property type="entry name" value="EAL"/>
    <property type="match status" value="1"/>
</dbReference>
<dbReference type="Gene3D" id="3.30.450.20">
    <property type="entry name" value="PAS domain"/>
    <property type="match status" value="1"/>
</dbReference>
<dbReference type="SMART" id="SM00267">
    <property type="entry name" value="GGDEF"/>
    <property type="match status" value="1"/>
</dbReference>
<evidence type="ECO:0000259" key="2">
    <source>
        <dbReference type="PROSITE" id="PS50113"/>
    </source>
</evidence>
<dbReference type="Gene3D" id="3.20.20.450">
    <property type="entry name" value="EAL domain"/>
    <property type="match status" value="1"/>
</dbReference>
<proteinExistence type="predicted"/>
<dbReference type="InterPro" id="IPR035919">
    <property type="entry name" value="EAL_sf"/>
</dbReference>
<dbReference type="InterPro" id="IPR029787">
    <property type="entry name" value="Nucleotide_cyclase"/>
</dbReference>
<dbReference type="PROSITE" id="PS50112">
    <property type="entry name" value="PAS"/>
    <property type="match status" value="1"/>
</dbReference>
<dbReference type="InterPro" id="IPR000160">
    <property type="entry name" value="GGDEF_dom"/>
</dbReference>
<dbReference type="Proteomes" id="UP000276349">
    <property type="component" value="Unassembled WGS sequence"/>
</dbReference>
<dbReference type="InterPro" id="IPR001633">
    <property type="entry name" value="EAL_dom"/>
</dbReference>
<dbReference type="SUPFAM" id="SSF141868">
    <property type="entry name" value="EAL domain-like"/>
    <property type="match status" value="1"/>
</dbReference>
<feature type="domain" description="PAS" evidence="1">
    <location>
        <begin position="40"/>
        <end position="62"/>
    </location>
</feature>
<dbReference type="SUPFAM" id="SSF55785">
    <property type="entry name" value="PYP-like sensor domain (PAS domain)"/>
    <property type="match status" value="1"/>
</dbReference>
<name>A0A3S0IV09_9BACI</name>
<dbReference type="AlphaFoldDB" id="A0A3S0IV09"/>
<dbReference type="SMART" id="SM00052">
    <property type="entry name" value="EAL"/>
    <property type="match status" value="1"/>
</dbReference>